<evidence type="ECO:0000313" key="1">
    <source>
        <dbReference type="EMBL" id="QHT13677.1"/>
    </source>
</evidence>
<reference evidence="1" key="1">
    <citation type="journal article" date="2020" name="Nature">
        <title>Giant virus diversity and host interactions through global metagenomics.</title>
        <authorList>
            <person name="Schulz F."/>
            <person name="Roux S."/>
            <person name="Paez-Espino D."/>
            <person name="Jungbluth S."/>
            <person name="Walsh D.A."/>
            <person name="Denef V.J."/>
            <person name="McMahon K.D."/>
            <person name="Konstantinidis K.T."/>
            <person name="Eloe-Fadrosh E.A."/>
            <person name="Kyrpides N.C."/>
            <person name="Woyke T."/>
        </authorList>
    </citation>
    <scope>NUCLEOTIDE SEQUENCE</scope>
    <source>
        <strain evidence="1">GVMAG-M-3300023174-132</strain>
    </source>
</reference>
<accession>A0A6C0DAZ0</accession>
<sequence length="312" mass="34739">MAAGGDHGMDLGGTEVGTVVAGGMAMDITRVAVTGGMVVAGGGMVAVVADGTEVVVVGTEEAVAVAIRMEEVVTGNRNRLRQNTAVIQMTSRQEILDQIRLLNERLQQIEYDPEFTPLELIRWRPWLVGTMLHIRHPSRIRRNIFGSLSNVADECELEQFGILTNEGLIVGDEIQSGTLKYSSHNSFEPMLRLPVYCSIDLTHIADFLTGVDLSHLYQTTNCFGVKSYLQGFIPLAKSKDYDSIYISSYGKIPFQTKEFVVDKYPLSRMYDEWKRCREQARTQNQAQAIRYAIVDVADEPQTQEPFKDIAAP</sequence>
<protein>
    <submittedName>
        <fullName evidence="1">Uncharacterized protein</fullName>
    </submittedName>
</protein>
<dbReference type="AlphaFoldDB" id="A0A6C0DAZ0"/>
<dbReference type="EMBL" id="MN739575">
    <property type="protein sequence ID" value="QHT13677.1"/>
    <property type="molecule type" value="Genomic_DNA"/>
</dbReference>
<organism evidence="1">
    <name type="scientific">viral metagenome</name>
    <dbReference type="NCBI Taxonomy" id="1070528"/>
    <lineage>
        <taxon>unclassified sequences</taxon>
        <taxon>metagenomes</taxon>
        <taxon>organismal metagenomes</taxon>
    </lineage>
</organism>
<name>A0A6C0DAZ0_9ZZZZ</name>
<proteinExistence type="predicted"/>